<name>A0A382WTB2_9ZZZZ</name>
<protein>
    <recommendedName>
        <fullName evidence="2">Phenylalanyl tRNA synthetase beta chain core domain-containing protein</fullName>
    </recommendedName>
</protein>
<evidence type="ECO:0000313" key="1">
    <source>
        <dbReference type="EMBL" id="SVD61830.1"/>
    </source>
</evidence>
<dbReference type="AlphaFoldDB" id="A0A382WTB2"/>
<feature type="non-terminal residue" evidence="1">
    <location>
        <position position="1"/>
    </location>
</feature>
<reference evidence="1" key="1">
    <citation type="submission" date="2018-05" db="EMBL/GenBank/DDBJ databases">
        <authorList>
            <person name="Lanie J.A."/>
            <person name="Ng W.-L."/>
            <person name="Kazmierczak K.M."/>
            <person name="Andrzejewski T.M."/>
            <person name="Davidsen T.M."/>
            <person name="Wayne K.J."/>
            <person name="Tettelin H."/>
            <person name="Glass J.I."/>
            <person name="Rusch D."/>
            <person name="Podicherti R."/>
            <person name="Tsui H.-C.T."/>
            <person name="Winkler M.E."/>
        </authorList>
    </citation>
    <scope>NUCLEOTIDE SEQUENCE</scope>
</reference>
<proteinExistence type="predicted"/>
<sequence>ISGRCAQIKTEDITLTYGEIHPNTLEKFELGYPAIGGEIHW</sequence>
<evidence type="ECO:0008006" key="2">
    <source>
        <dbReference type="Google" id="ProtNLM"/>
    </source>
</evidence>
<dbReference type="EMBL" id="UINC01162204">
    <property type="protein sequence ID" value="SVD61830.1"/>
    <property type="molecule type" value="Genomic_DNA"/>
</dbReference>
<gene>
    <name evidence="1" type="ORF">METZ01_LOCUS414684</name>
</gene>
<organism evidence="1">
    <name type="scientific">marine metagenome</name>
    <dbReference type="NCBI Taxonomy" id="408172"/>
    <lineage>
        <taxon>unclassified sequences</taxon>
        <taxon>metagenomes</taxon>
        <taxon>ecological metagenomes</taxon>
    </lineage>
</organism>
<accession>A0A382WTB2</accession>